<keyword evidence="1" id="KW-0812">Transmembrane</keyword>
<protein>
    <submittedName>
        <fullName evidence="2">Uncharacterized protein</fullName>
    </submittedName>
</protein>
<dbReference type="OrthoDB" id="4227547at2759"/>
<evidence type="ECO:0000256" key="1">
    <source>
        <dbReference type="SAM" id="Phobius"/>
    </source>
</evidence>
<dbReference type="EMBL" id="JAPQKH010000002">
    <property type="protein sequence ID" value="KAJ5113801.1"/>
    <property type="molecule type" value="Genomic_DNA"/>
</dbReference>
<comment type="caution">
    <text evidence="2">The sequence shown here is derived from an EMBL/GenBank/DDBJ whole genome shotgun (WGS) entry which is preliminary data.</text>
</comment>
<feature type="transmembrane region" description="Helical" evidence="1">
    <location>
        <begin position="42"/>
        <end position="63"/>
    </location>
</feature>
<reference evidence="2" key="2">
    <citation type="journal article" date="2023" name="IMA Fungus">
        <title>Comparative genomic study of the Penicillium genus elucidates a diverse pangenome and 15 lateral gene transfer events.</title>
        <authorList>
            <person name="Petersen C."/>
            <person name="Sorensen T."/>
            <person name="Nielsen M.R."/>
            <person name="Sondergaard T.E."/>
            <person name="Sorensen J.L."/>
            <person name="Fitzpatrick D.A."/>
            <person name="Frisvad J.C."/>
            <person name="Nielsen K.L."/>
        </authorList>
    </citation>
    <scope>NUCLEOTIDE SEQUENCE</scope>
    <source>
        <strain evidence="2">IBT 30069</strain>
    </source>
</reference>
<reference evidence="2" key="1">
    <citation type="submission" date="2022-11" db="EMBL/GenBank/DDBJ databases">
        <authorList>
            <person name="Petersen C."/>
        </authorList>
    </citation>
    <scope>NUCLEOTIDE SEQUENCE</scope>
    <source>
        <strain evidence="2">IBT 30069</strain>
    </source>
</reference>
<keyword evidence="1" id="KW-1133">Transmembrane helix</keyword>
<dbReference type="AlphaFoldDB" id="A0A9W9G7Z8"/>
<evidence type="ECO:0000313" key="2">
    <source>
        <dbReference type="EMBL" id="KAJ5113801.1"/>
    </source>
</evidence>
<gene>
    <name evidence="2" type="ORF">N7456_002335</name>
</gene>
<dbReference type="Proteomes" id="UP001149165">
    <property type="component" value="Unassembled WGS sequence"/>
</dbReference>
<dbReference type="InterPro" id="IPR053008">
    <property type="entry name" value="Phomopsin_biosynth_assoc"/>
</dbReference>
<sequence length="241" mass="27759">MTLEDEMNPFMRAVNDIEVEKSPLIPAEELVPSHSTKGRFNFASHFILFTVTSVFWMSIFMVLTMKQPSKPSQDAAQTQRHDHHHHIAEAPNLITGATYVACGRSTEEAKELGCVYDILSNHWVPAPCMDQDAVDVYKADETWFGYADENRTQILTIEDMSMAPFYYTNMHDHVLHCASLWKKQFREFFGQRKALDSMIVDEHHTIHCADFLIRMTQFGPELRDVPIKVEVGYAGCHIRDY</sequence>
<accession>A0A9W9G7Z8</accession>
<keyword evidence="3" id="KW-1185">Reference proteome</keyword>
<dbReference type="PANTHER" id="PTHR35896">
    <property type="entry name" value="IG-LIKE DOMAIN-CONTAINING PROTEIN"/>
    <property type="match status" value="1"/>
</dbReference>
<name>A0A9W9G7Z8_9EURO</name>
<organism evidence="2 3">
    <name type="scientific">Penicillium angulare</name>
    <dbReference type="NCBI Taxonomy" id="116970"/>
    <lineage>
        <taxon>Eukaryota</taxon>
        <taxon>Fungi</taxon>
        <taxon>Dikarya</taxon>
        <taxon>Ascomycota</taxon>
        <taxon>Pezizomycotina</taxon>
        <taxon>Eurotiomycetes</taxon>
        <taxon>Eurotiomycetidae</taxon>
        <taxon>Eurotiales</taxon>
        <taxon>Aspergillaceae</taxon>
        <taxon>Penicillium</taxon>
    </lineage>
</organism>
<proteinExistence type="predicted"/>
<keyword evidence="1" id="KW-0472">Membrane</keyword>
<evidence type="ECO:0000313" key="3">
    <source>
        <dbReference type="Proteomes" id="UP001149165"/>
    </source>
</evidence>
<dbReference type="PANTHER" id="PTHR35896:SF3">
    <property type="entry name" value="MAJOR FACILITATOR SUPERFAMILY TRANSPORTER"/>
    <property type="match status" value="1"/>
</dbReference>